<dbReference type="InterPro" id="IPR056473">
    <property type="entry name" value="HEAT_Utp10/HEAT1"/>
</dbReference>
<evidence type="ECO:0000259" key="8">
    <source>
        <dbReference type="SMART" id="SM01036"/>
    </source>
</evidence>
<evidence type="ECO:0000256" key="5">
    <source>
        <dbReference type="ARBA" id="ARBA00023242"/>
    </source>
</evidence>
<dbReference type="Pfam" id="PF08146">
    <property type="entry name" value="BP28CT"/>
    <property type="match status" value="1"/>
</dbReference>
<dbReference type="WBParaSite" id="MBELARI_LOCUS6217">
    <property type="protein sequence ID" value="MBELARI_LOCUS6217"/>
    <property type="gene ID" value="MBELARI_LOCUS6217"/>
</dbReference>
<dbReference type="GO" id="GO:0032040">
    <property type="term" value="C:small-subunit processome"/>
    <property type="evidence" value="ECO:0007669"/>
    <property type="project" value="TreeGrafter"/>
</dbReference>
<dbReference type="Proteomes" id="UP000887575">
    <property type="component" value="Unassembled WGS sequence"/>
</dbReference>
<evidence type="ECO:0000256" key="6">
    <source>
        <dbReference type="ARBA" id="ARBA00023274"/>
    </source>
</evidence>
<evidence type="ECO:0000256" key="2">
    <source>
        <dbReference type="ARBA" id="ARBA00010559"/>
    </source>
</evidence>
<evidence type="ECO:0000256" key="3">
    <source>
        <dbReference type="ARBA" id="ARBA00022517"/>
    </source>
</evidence>
<dbReference type="PANTHER" id="PTHR13457">
    <property type="entry name" value="BAP28"/>
    <property type="match status" value="1"/>
</dbReference>
<comment type="similarity">
    <text evidence="2 7">Belongs to the HEATR1/UTP10 family.</text>
</comment>
<dbReference type="InterPro" id="IPR016024">
    <property type="entry name" value="ARM-type_fold"/>
</dbReference>
<dbReference type="Pfam" id="PF12397">
    <property type="entry name" value="U3snoRNP10"/>
    <property type="match status" value="1"/>
</dbReference>
<evidence type="ECO:0000313" key="10">
    <source>
        <dbReference type="WBParaSite" id="MBELARI_LOCUS6217"/>
    </source>
</evidence>
<dbReference type="PANTHER" id="PTHR13457:SF1">
    <property type="entry name" value="HEAT REPEAT-CONTAINING PROTEIN 1"/>
    <property type="match status" value="1"/>
</dbReference>
<dbReference type="InterPro" id="IPR012954">
    <property type="entry name" value="BP28_C_dom"/>
</dbReference>
<keyword evidence="9" id="KW-1185">Reference proteome</keyword>
<protein>
    <recommendedName>
        <fullName evidence="7">HEAT repeat-containing protein 1</fullName>
    </recommendedName>
</protein>
<proteinExistence type="inferred from homology"/>
<keyword evidence="3 7" id="KW-0690">Ribosome biogenesis</keyword>
<feature type="domain" description="BP28 C-terminal" evidence="8">
    <location>
        <begin position="1328"/>
        <end position="1473"/>
    </location>
</feature>
<dbReference type="SMART" id="SM01036">
    <property type="entry name" value="BP28CT"/>
    <property type="match status" value="1"/>
</dbReference>
<dbReference type="SUPFAM" id="SSF48371">
    <property type="entry name" value="ARM repeat"/>
    <property type="match status" value="2"/>
</dbReference>
<evidence type="ECO:0000256" key="4">
    <source>
        <dbReference type="ARBA" id="ARBA00022552"/>
    </source>
</evidence>
<evidence type="ECO:0000313" key="9">
    <source>
        <dbReference type="Proteomes" id="UP000887575"/>
    </source>
</evidence>
<sequence length="2561" mass="289324">MTSLARQLEALRGPSAQHLTAEKRHVSLLFEREEAEKLDRETVHKIGIKGLAELKKLDKCLSELDPLFDEGNINFQRVLITKAENEELSEKLQKALVLLSPYMQIFSCQQALELLVYRYQIYAFDAEFFLTSFLPFHETNFFGRILSTLELNYATNKEFAFLEQFAKKRYPVPFKMIAKNSASGSNALLTRITTYIDTATKLVGSDWLENHGTALFSLQAKVLLSLLDYTPAINDNLLSKVIPIVANGLKSHISSLRCAAMMTICRLVVSIKLTEATVTTLLKIMLLKMKDKEVASLLSTIIVVCQQQVVESLSSKGVSKILRRDDDLQFFSILAQLGQKTDLQRFLTPLWKTLLGLLESDDEEVKTLAGAGLLKSIDVVSSGEQMATLLGLIADMYTRGLTLPKTLAASLYSLCARYPIELDFVRKEWETRNAPAFEKLTELCNLQPLFLQTAKVEKIKRRRRSSRNSVSELTADVLIADVKPDPKDVLKQMQHESEFAKRINFTGDPLRKAMQWIEENDWEKVETAFDEIDRRKNYLSKQPEDDVEELMIAYTKKLVTGNGHLLKAKAISALSEASMSIKFVLSMLSREEDKGSAEKRSKLVTKTQKNVFQSESDDEWTRRLVFSLELLSVLKKTPTSPEIFALLFELLKIDDCDYKPEQQQYVHQLTISLLVKMLQSPALCKLSPKDLRVELVVEILRSTQSHQILRDSLRLLTVATKVSPTSVLSHIMSVFTFMGAGLLRKDNELTLGIIEDALQAFFGAVVASSSKAKQDASFNFVEVCRVFALSITDIPAHRRMRLAGAIHKSIPIEYAWIFPTVIYEKYCSSWQRTATPQNEKTRSPDQESFDDFSIEMCSNYNGIEQIRFLLDILAFVMRVGTDLHKEAPNAARTTAKSLDTLIFDRKKHTLPKIRHYRFVLVTLVAKILSNPTIYEKLAVESDESLAASLLPIGRQLLMTSVDVDEFVQKGLDEAEKEFEAESAKRNAQRELEVVSAQRYWIAMGTRTDIVSDKLRHLFPASVSARLISETLNDKKSTFSMKEKALALCNAKLQHDENGINEEQLSSLIEILNGWIGPKKVKEAIVLCQNAAYTLRLIAKRLSTDKQHPSLSTTMQHCVTAIKSWESLDEAMIGSLLLLAGELIRSHNMGTTMLNAEPLLQGCLNVLSTNATSRRDSEEKPPEATPRRRRVRLMSLSGRPKGSDALLVCTLTCVQRIVDKFASFVAPHFTAILLHFSRLSARFVDQITEKDANASLLAASQALPSQQSMALKNTVQYRLGAIRHALLKVEFRVILDPIAQAVQQLKSSEKPLCALFSFLAGFFETRNFQWVFASSQQLIKEIFLPAFEYRSTMRKPEEFEMISRVERSIFDAFLALAEMLNENQLKPIFSKIVSWGEEGFRMNADLTLRIRMVTLFHLANHFYSSFNTLAMPYFHRLIELAAKVLRSCNTILTDSASLFLSGKKDSLESLETDSLLIHAIDFVQNCAKHKEFFTEDRAELVSEHLVAELENTKCAGHEARCVPHLADAIYQVAEAHPVKFANLLHDILLKTRSNKPKIRYRILLFVERLFDRVGDSIAPHLPMVMPFLSELLEDENKNVEEQCDRVVRLLQRKFGAELSQGFLMVADQMDLPRWIPRYDQRKESTIPSMITVLIHPLASTSSVQETKQEGVKTDVNFEGKPKNKAINEFFDPLGVTANDEVDDPLSELLAESSFIETNDSSARKRDVTLVNTLEMRRSDHLCVDVDLPNMEPWRKKRSLILETFTTSDKSSITSSSSFSHSSNGNIVDSAATSRAQVRVIDKTAHRLEILEDMSGLKKLADLSAHEYVQNVNELRETLILAWNNNKRVEALRVVTELSRALSSVSPPSLYPSQWVLVTDVLDLFGSLVYERILNKANEERKATGKPILSPNFTASDVGEKTQDTAKNWFVKVGDIKELVPRFYVESCLIGCIRFFDSPSLRVNLQRLAAMTSRIGQPLPAAYARAYIAKISMYLDPADRAPHWRVLNDWMQTFGQQPSELLWPAAEWIVQCVAYGAHSYEDLGPLWEYCRQSDKRGFILKCFLRAIPPKYLGNHAIEALKIVLADGVTSQEIIALGERLLETEVPEDVRSALLKNVWKAILRLQSTGDLVRCSVVWAEFAARYFSIDELNVICDCLLRRLKTEKCPDKYADSLLAILRSMVGHKKTDTATLLSLDAFTGVLDILRDEPHSSEAARSILSAFIGSHSIGSSEDLRLANQICEIAARLATFLYDNREEETKRTRIVCSALDRFSLSSDPERCLQWLVECRASLAEMDGVVRHIVRLFLTLGLQVQGTHKATAAKANLMRACIANLHITIPSLPSPDDRFNFALQAAHLALYANSLPQTDALVRICIESLMDADIDGAQFVARLNHLLAFLVYVPDSPEKSPLYLFGAVLAVVERRTWDGWTSERGACLVHCLDFLWAAGQPEYPISFPNVHSNDELYGGSAEFKDHLNLLAGEILNRLFPLLMSEERPTIAAMLLEHWIARTDYSADQQSLLLCRRLMQRCRKSADFRKRLSYMIEDLKNERYPGAAQLLETLK</sequence>
<keyword evidence="5 7" id="KW-0539">Nucleus</keyword>
<keyword evidence="4 7" id="KW-0698">rRNA processing</keyword>
<dbReference type="Pfam" id="PF23243">
    <property type="entry name" value="HEAT_HEATR1"/>
    <property type="match status" value="1"/>
</dbReference>
<evidence type="ECO:0000256" key="7">
    <source>
        <dbReference type="RuleBase" id="RU367065"/>
    </source>
</evidence>
<dbReference type="GO" id="GO:0000462">
    <property type="term" value="P:maturation of SSU-rRNA from tricistronic rRNA transcript (SSU-rRNA, 5.8S rRNA, LSU-rRNA)"/>
    <property type="evidence" value="ECO:0007669"/>
    <property type="project" value="TreeGrafter"/>
</dbReference>
<comment type="subcellular location">
    <subcellularLocation>
        <location evidence="1 7">Nucleus</location>
        <location evidence="1 7">Nucleolus</location>
    </subcellularLocation>
</comment>
<dbReference type="Gene3D" id="1.25.10.10">
    <property type="entry name" value="Leucine-rich Repeat Variant"/>
    <property type="match status" value="1"/>
</dbReference>
<dbReference type="GO" id="GO:0034455">
    <property type="term" value="C:t-UTP complex"/>
    <property type="evidence" value="ECO:0007669"/>
    <property type="project" value="TreeGrafter"/>
</dbReference>
<name>A0AAF3FHA3_9BILA</name>
<reference evidence="10" key="1">
    <citation type="submission" date="2024-02" db="UniProtKB">
        <authorList>
            <consortium name="WormBaseParasite"/>
        </authorList>
    </citation>
    <scope>IDENTIFICATION</scope>
</reference>
<dbReference type="InterPro" id="IPR011989">
    <property type="entry name" value="ARM-like"/>
</dbReference>
<dbReference type="GO" id="GO:0045943">
    <property type="term" value="P:positive regulation of transcription by RNA polymerase I"/>
    <property type="evidence" value="ECO:0007669"/>
    <property type="project" value="TreeGrafter"/>
</dbReference>
<organism evidence="9 10">
    <name type="scientific">Mesorhabditis belari</name>
    <dbReference type="NCBI Taxonomy" id="2138241"/>
    <lineage>
        <taxon>Eukaryota</taxon>
        <taxon>Metazoa</taxon>
        <taxon>Ecdysozoa</taxon>
        <taxon>Nematoda</taxon>
        <taxon>Chromadorea</taxon>
        <taxon>Rhabditida</taxon>
        <taxon>Rhabditina</taxon>
        <taxon>Rhabditomorpha</taxon>
        <taxon>Rhabditoidea</taxon>
        <taxon>Rhabditidae</taxon>
        <taxon>Mesorhabditinae</taxon>
        <taxon>Mesorhabditis</taxon>
    </lineage>
</organism>
<accession>A0AAF3FHA3</accession>
<dbReference type="GO" id="GO:0030515">
    <property type="term" value="F:snoRNA binding"/>
    <property type="evidence" value="ECO:0007669"/>
    <property type="project" value="TreeGrafter"/>
</dbReference>
<evidence type="ECO:0000256" key="1">
    <source>
        <dbReference type="ARBA" id="ARBA00004604"/>
    </source>
</evidence>
<dbReference type="GO" id="GO:0030686">
    <property type="term" value="C:90S preribosome"/>
    <property type="evidence" value="ECO:0007669"/>
    <property type="project" value="TreeGrafter"/>
</dbReference>
<dbReference type="InterPro" id="IPR022125">
    <property type="entry name" value="U3snoRNP10_N"/>
</dbReference>
<comment type="function">
    <text evidence="7">Involved in nucleolar processing of pre-18S ribosomal RNA.</text>
</comment>
<keyword evidence="6 7" id="KW-0687">Ribonucleoprotein</keyword>
<dbReference type="InterPro" id="IPR040191">
    <property type="entry name" value="UTP10"/>
</dbReference>